<accession>A0A6J4L7D2</accession>
<protein>
    <recommendedName>
        <fullName evidence="2">DUF2231 domain-containing protein</fullName>
    </recommendedName>
</protein>
<keyword evidence="1" id="KW-0472">Membrane</keyword>
<feature type="transmembrane region" description="Helical" evidence="1">
    <location>
        <begin position="39"/>
        <end position="60"/>
    </location>
</feature>
<feature type="transmembrane region" description="Helical" evidence="1">
    <location>
        <begin position="91"/>
        <end position="110"/>
    </location>
</feature>
<proteinExistence type="predicted"/>
<feature type="domain" description="DUF2231" evidence="2">
    <location>
        <begin position="5"/>
        <end position="163"/>
    </location>
</feature>
<dbReference type="EMBL" id="CADCUI010000002">
    <property type="protein sequence ID" value="CAA9324874.1"/>
    <property type="molecule type" value="Genomic_DNA"/>
</dbReference>
<feature type="transmembrane region" description="Helical" evidence="1">
    <location>
        <begin position="12"/>
        <end position="32"/>
    </location>
</feature>
<gene>
    <name evidence="3" type="ORF">AVDCRST_MAG34-286</name>
</gene>
<dbReference type="InterPro" id="IPR019251">
    <property type="entry name" value="DUF2231_TM"/>
</dbReference>
<dbReference type="AlphaFoldDB" id="A0A6J4L7D2"/>
<sequence length="168" mass="17667">MEIDGLPLHPLVIHLAIGLVPLSALAAVALVLLHKPRWLIRWVAMLATFGAIGAVMLARVTGASLLRDRPFLTSDPRLNDLLGTHQDRADLLLVAVIILTVLVVVAFAALPAPSALASRRFAHAGVPRRWLPPVLTVAVLAAAGFAVVMVMLTGHAGATAVWDIPEGG</sequence>
<dbReference type="Pfam" id="PF09990">
    <property type="entry name" value="DUF2231"/>
    <property type="match status" value="1"/>
</dbReference>
<reference evidence="3" key="1">
    <citation type="submission" date="2020-02" db="EMBL/GenBank/DDBJ databases">
        <authorList>
            <person name="Meier V. D."/>
        </authorList>
    </citation>
    <scope>NUCLEOTIDE SEQUENCE</scope>
    <source>
        <strain evidence="3">AVDCRST_MAG34</strain>
    </source>
</reference>
<evidence type="ECO:0000256" key="1">
    <source>
        <dbReference type="SAM" id="Phobius"/>
    </source>
</evidence>
<keyword evidence="1" id="KW-1133">Transmembrane helix</keyword>
<keyword evidence="1" id="KW-0812">Transmembrane</keyword>
<evidence type="ECO:0000313" key="3">
    <source>
        <dbReference type="EMBL" id="CAA9324874.1"/>
    </source>
</evidence>
<organism evidence="3">
    <name type="scientific">uncultured Nocardioidaceae bacterium</name>
    <dbReference type="NCBI Taxonomy" id="253824"/>
    <lineage>
        <taxon>Bacteria</taxon>
        <taxon>Bacillati</taxon>
        <taxon>Actinomycetota</taxon>
        <taxon>Actinomycetes</taxon>
        <taxon>Propionibacteriales</taxon>
        <taxon>Nocardioidaceae</taxon>
        <taxon>environmental samples</taxon>
    </lineage>
</organism>
<feature type="transmembrane region" description="Helical" evidence="1">
    <location>
        <begin position="130"/>
        <end position="152"/>
    </location>
</feature>
<evidence type="ECO:0000259" key="2">
    <source>
        <dbReference type="Pfam" id="PF09990"/>
    </source>
</evidence>
<name>A0A6J4L7D2_9ACTN</name>